<dbReference type="EMBL" id="PXYI01000009">
    <property type="protein sequence ID" value="PSJ37380.1"/>
    <property type="molecule type" value="Genomic_DNA"/>
</dbReference>
<name>A0A2P7QHI2_9SPHN</name>
<sequence length="162" mass="18806">MIERMMADHAKLRTCADRLEALLASGTMPDPDALADARWTLGSTMMQHLAFEERHLYAVLREDPRGHVRVVAAEFHDQLASSFGPYADHAKQWTPERVAESWDIYREQTRTLIETMRLRMAREEKELYPLVQQNGIDTRQSGVPSRNWAREAFAIKERIGRR</sequence>
<proteinExistence type="predicted"/>
<feature type="domain" description="Hemerythrin-like" evidence="1">
    <location>
        <begin position="2"/>
        <end position="131"/>
    </location>
</feature>
<evidence type="ECO:0000313" key="2">
    <source>
        <dbReference type="EMBL" id="PSJ37380.1"/>
    </source>
</evidence>
<dbReference type="AlphaFoldDB" id="A0A2P7QHI2"/>
<dbReference type="OrthoDB" id="7203877at2"/>
<reference evidence="2 3" key="1">
    <citation type="submission" date="2018-03" db="EMBL/GenBank/DDBJ databases">
        <title>The draft genome of Sphingosinicella sp. GL-C-18.</title>
        <authorList>
            <person name="Liu L."/>
            <person name="Li L."/>
            <person name="Liang L."/>
            <person name="Zhang X."/>
            <person name="Wang T."/>
        </authorList>
    </citation>
    <scope>NUCLEOTIDE SEQUENCE [LARGE SCALE GENOMIC DNA]</scope>
    <source>
        <strain evidence="2 3">GL-C-18</strain>
    </source>
</reference>
<gene>
    <name evidence="2" type="ORF">C7I55_22970</name>
</gene>
<evidence type="ECO:0000313" key="3">
    <source>
        <dbReference type="Proteomes" id="UP000241167"/>
    </source>
</evidence>
<accession>A0A2P7QHI2</accession>
<evidence type="ECO:0000259" key="1">
    <source>
        <dbReference type="Pfam" id="PF01814"/>
    </source>
</evidence>
<dbReference type="Proteomes" id="UP000241167">
    <property type="component" value="Unassembled WGS sequence"/>
</dbReference>
<comment type="caution">
    <text evidence="2">The sequence shown here is derived from an EMBL/GenBank/DDBJ whole genome shotgun (WGS) entry which is preliminary data.</text>
</comment>
<keyword evidence="3" id="KW-1185">Reference proteome</keyword>
<protein>
    <recommendedName>
        <fullName evidence="1">Hemerythrin-like domain-containing protein</fullName>
    </recommendedName>
</protein>
<dbReference type="Pfam" id="PF01814">
    <property type="entry name" value="Hemerythrin"/>
    <property type="match status" value="1"/>
</dbReference>
<dbReference type="RefSeq" id="WP_106515370.1">
    <property type="nucleotide sequence ID" value="NZ_PXYI01000009.1"/>
</dbReference>
<dbReference type="Gene3D" id="1.20.120.520">
    <property type="entry name" value="nmb1532 protein domain like"/>
    <property type="match status" value="1"/>
</dbReference>
<dbReference type="InterPro" id="IPR012312">
    <property type="entry name" value="Hemerythrin-like"/>
</dbReference>
<organism evidence="2 3">
    <name type="scientific">Allosphingosinicella deserti</name>
    <dbReference type="NCBI Taxonomy" id="2116704"/>
    <lineage>
        <taxon>Bacteria</taxon>
        <taxon>Pseudomonadati</taxon>
        <taxon>Pseudomonadota</taxon>
        <taxon>Alphaproteobacteria</taxon>
        <taxon>Sphingomonadales</taxon>
        <taxon>Sphingomonadaceae</taxon>
        <taxon>Allosphingosinicella</taxon>
    </lineage>
</organism>